<protein>
    <submittedName>
        <fullName evidence="3">Uncharacterized protein</fullName>
    </submittedName>
</protein>
<keyword evidence="1" id="KW-0929">Antimicrobial</keyword>
<comment type="caution">
    <text evidence="3">The sequence shown here is derived from an EMBL/GenBank/DDBJ whole genome shotgun (WGS) entry which is preliminary data.</text>
</comment>
<keyword evidence="4" id="KW-1185">Reference proteome</keyword>
<evidence type="ECO:0000313" key="3">
    <source>
        <dbReference type="EMBL" id="KAK3892730.1"/>
    </source>
</evidence>
<keyword evidence="2" id="KW-0044">Antibiotic</keyword>
<dbReference type="Pfam" id="PF11630">
    <property type="entry name" value="Anti-LPS-SCYG"/>
    <property type="match status" value="1"/>
</dbReference>
<dbReference type="GO" id="GO:0042742">
    <property type="term" value="P:defense response to bacterium"/>
    <property type="evidence" value="ECO:0007669"/>
    <property type="project" value="UniProtKB-KW"/>
</dbReference>
<dbReference type="EMBL" id="JAWQEG010000248">
    <property type="protein sequence ID" value="KAK3892730.1"/>
    <property type="molecule type" value="Genomic_DNA"/>
</dbReference>
<accession>A0AAE1GIW9</accession>
<dbReference type="InterPro" id="IPR024509">
    <property type="entry name" value="Anti-LPS_factor/Scygonadin"/>
</dbReference>
<dbReference type="AlphaFoldDB" id="A0AAE1GIW9"/>
<proteinExistence type="predicted"/>
<evidence type="ECO:0000313" key="4">
    <source>
        <dbReference type="Proteomes" id="UP001286313"/>
    </source>
</evidence>
<dbReference type="Gene3D" id="3.30.160.320">
    <property type="match status" value="1"/>
</dbReference>
<organism evidence="3 4">
    <name type="scientific">Petrolisthes cinctipes</name>
    <name type="common">Flat porcelain crab</name>
    <dbReference type="NCBI Taxonomy" id="88211"/>
    <lineage>
        <taxon>Eukaryota</taxon>
        <taxon>Metazoa</taxon>
        <taxon>Ecdysozoa</taxon>
        <taxon>Arthropoda</taxon>
        <taxon>Crustacea</taxon>
        <taxon>Multicrustacea</taxon>
        <taxon>Malacostraca</taxon>
        <taxon>Eumalacostraca</taxon>
        <taxon>Eucarida</taxon>
        <taxon>Decapoda</taxon>
        <taxon>Pleocyemata</taxon>
        <taxon>Anomura</taxon>
        <taxon>Galatheoidea</taxon>
        <taxon>Porcellanidae</taxon>
        <taxon>Petrolisthes</taxon>
    </lineage>
</organism>
<reference evidence="3" key="1">
    <citation type="submission" date="2023-10" db="EMBL/GenBank/DDBJ databases">
        <title>Genome assemblies of two species of porcelain crab, Petrolisthes cinctipes and Petrolisthes manimaculis (Anomura: Porcellanidae).</title>
        <authorList>
            <person name="Angst P."/>
        </authorList>
    </citation>
    <scope>NUCLEOTIDE SEQUENCE</scope>
    <source>
        <strain evidence="3">PB745_01</strain>
        <tissue evidence="3">Gill</tissue>
    </source>
</reference>
<dbReference type="InterPro" id="IPR038539">
    <property type="entry name" value="Anti-LPS_factor/Scygonadin_sf"/>
</dbReference>
<gene>
    <name evidence="3" type="ORF">Pcinc_003420</name>
</gene>
<sequence length="90" mass="10096">MDIAGHSCNWRFKPKFSIIKLRFKGKVWCPGWTSITGRAKTKSRSGAVSGAARDFATQAIRAKLVTKGKVADILQRKDNIHMDRLHSPLM</sequence>
<evidence type="ECO:0000256" key="2">
    <source>
        <dbReference type="ARBA" id="ARBA00023022"/>
    </source>
</evidence>
<dbReference type="Proteomes" id="UP001286313">
    <property type="component" value="Unassembled WGS sequence"/>
</dbReference>
<name>A0AAE1GIW9_PETCI</name>
<evidence type="ECO:0000256" key="1">
    <source>
        <dbReference type="ARBA" id="ARBA00022529"/>
    </source>
</evidence>